<dbReference type="Proteomes" id="UP000282759">
    <property type="component" value="Unassembled WGS sequence"/>
</dbReference>
<dbReference type="RefSeq" id="WP_127706352.1">
    <property type="nucleotide sequence ID" value="NZ_SACK01000007.1"/>
</dbReference>
<evidence type="ECO:0000259" key="1">
    <source>
        <dbReference type="PROSITE" id="PS50943"/>
    </source>
</evidence>
<sequence length="101" mass="11840">MDKQKTIGELIRVQRAIKGYSQEYMAFQLEISQPAYSKIERNESDITVTRVFEIAEILEISAYELMPKPKYGCTINFTRISQVFSKVRQLFQAFRKVQLNP</sequence>
<gene>
    <name evidence="2" type="ORF">EOD41_14965</name>
</gene>
<dbReference type="EMBL" id="SACK01000007">
    <property type="protein sequence ID" value="RVT99743.1"/>
    <property type="molecule type" value="Genomic_DNA"/>
</dbReference>
<dbReference type="InterPro" id="IPR010982">
    <property type="entry name" value="Lambda_DNA-bd_dom_sf"/>
</dbReference>
<evidence type="ECO:0000313" key="3">
    <source>
        <dbReference type="Proteomes" id="UP000282759"/>
    </source>
</evidence>
<dbReference type="CDD" id="cd00093">
    <property type="entry name" value="HTH_XRE"/>
    <property type="match status" value="1"/>
</dbReference>
<dbReference type="AlphaFoldDB" id="A0A3S2UMQ3"/>
<dbReference type="Pfam" id="PF01381">
    <property type="entry name" value="HTH_3"/>
    <property type="match status" value="1"/>
</dbReference>
<reference evidence="2 3" key="1">
    <citation type="submission" date="2019-01" db="EMBL/GenBank/DDBJ databases">
        <authorList>
            <person name="Chen W.-M."/>
        </authorList>
    </citation>
    <scope>NUCLEOTIDE SEQUENCE [LARGE SCALE GENOMIC DNA]</scope>
    <source>
        <strain evidence="2 3">YBJ-36</strain>
    </source>
</reference>
<dbReference type="PROSITE" id="PS50943">
    <property type="entry name" value="HTH_CROC1"/>
    <property type="match status" value="1"/>
</dbReference>
<name>A0A3S2UMQ3_9SPHI</name>
<keyword evidence="3" id="KW-1185">Reference proteome</keyword>
<proteinExistence type="predicted"/>
<dbReference type="SUPFAM" id="SSF47413">
    <property type="entry name" value="lambda repressor-like DNA-binding domains"/>
    <property type="match status" value="1"/>
</dbReference>
<protein>
    <submittedName>
        <fullName evidence="2">XRE family transcriptional regulator</fullName>
    </submittedName>
</protein>
<comment type="caution">
    <text evidence="2">The sequence shown here is derived from an EMBL/GenBank/DDBJ whole genome shotgun (WGS) entry which is preliminary data.</text>
</comment>
<accession>A0A3S2UMQ3</accession>
<dbReference type="GO" id="GO:0003677">
    <property type="term" value="F:DNA binding"/>
    <property type="evidence" value="ECO:0007669"/>
    <property type="project" value="InterPro"/>
</dbReference>
<dbReference type="InterPro" id="IPR001387">
    <property type="entry name" value="Cro/C1-type_HTH"/>
</dbReference>
<organism evidence="2 3">
    <name type="scientific">Mucilaginibacter limnophilus</name>
    <dbReference type="NCBI Taxonomy" id="1932778"/>
    <lineage>
        <taxon>Bacteria</taxon>
        <taxon>Pseudomonadati</taxon>
        <taxon>Bacteroidota</taxon>
        <taxon>Sphingobacteriia</taxon>
        <taxon>Sphingobacteriales</taxon>
        <taxon>Sphingobacteriaceae</taxon>
        <taxon>Mucilaginibacter</taxon>
    </lineage>
</organism>
<dbReference type="OrthoDB" id="1122522at2"/>
<dbReference type="SMART" id="SM00530">
    <property type="entry name" value="HTH_XRE"/>
    <property type="match status" value="1"/>
</dbReference>
<evidence type="ECO:0000313" key="2">
    <source>
        <dbReference type="EMBL" id="RVT99743.1"/>
    </source>
</evidence>
<dbReference type="Gene3D" id="1.10.260.40">
    <property type="entry name" value="lambda repressor-like DNA-binding domains"/>
    <property type="match status" value="1"/>
</dbReference>
<feature type="domain" description="HTH cro/C1-type" evidence="1">
    <location>
        <begin position="11"/>
        <end position="65"/>
    </location>
</feature>